<dbReference type="EMBL" id="CADCUL010000103">
    <property type="protein sequence ID" value="CAA9374313.1"/>
    <property type="molecule type" value="Genomic_DNA"/>
</dbReference>
<dbReference type="AlphaFoldDB" id="A0A6J4N405"/>
<accession>A0A6J4N405</accession>
<organism evidence="2">
    <name type="scientific">uncultured Nocardioidaceae bacterium</name>
    <dbReference type="NCBI Taxonomy" id="253824"/>
    <lineage>
        <taxon>Bacteria</taxon>
        <taxon>Bacillati</taxon>
        <taxon>Actinomycetota</taxon>
        <taxon>Actinomycetes</taxon>
        <taxon>Propionibacteriales</taxon>
        <taxon>Nocardioidaceae</taxon>
        <taxon>environmental samples</taxon>
    </lineage>
</organism>
<gene>
    <name evidence="2" type="ORF">AVDCRST_MAG21-933</name>
</gene>
<evidence type="ECO:0000256" key="1">
    <source>
        <dbReference type="SAM" id="MobiDB-lite"/>
    </source>
</evidence>
<evidence type="ECO:0008006" key="3">
    <source>
        <dbReference type="Google" id="ProtNLM"/>
    </source>
</evidence>
<evidence type="ECO:0000313" key="2">
    <source>
        <dbReference type="EMBL" id="CAA9374313.1"/>
    </source>
</evidence>
<feature type="compositionally biased region" description="Low complexity" evidence="1">
    <location>
        <begin position="14"/>
        <end position="24"/>
    </location>
</feature>
<dbReference type="Pfam" id="PF11228">
    <property type="entry name" value="DUF3027"/>
    <property type="match status" value="1"/>
</dbReference>
<feature type="region of interest" description="Disordered" evidence="1">
    <location>
        <begin position="1"/>
        <end position="24"/>
    </location>
</feature>
<proteinExistence type="predicted"/>
<protein>
    <recommendedName>
        <fullName evidence="3">DUF3027 domain-containing protein</fullName>
    </recommendedName>
</protein>
<name>A0A6J4N405_9ACTN</name>
<reference evidence="2" key="1">
    <citation type="submission" date="2020-02" db="EMBL/GenBank/DDBJ databases">
        <authorList>
            <person name="Meier V. D."/>
        </authorList>
    </citation>
    <scope>NUCLEOTIDE SEQUENCE</scope>
    <source>
        <strain evidence="2">AVDCRST_MAG21</strain>
    </source>
</reference>
<sequence>MARCGAIGDNGDVTSPSASSASTSPAVRRLRADAVCVAAVDVARAALDSLAEPGDVGEHLRHVVEGERLVTHVFACTRAGYRDWQWAVTVTRASRQRTVTVNEAVLLPGAGALVAPEWLPYRDRLQSGDVGPGDVLPVHDDDPRLVPAWLTGDEALDDARDDSSVRPVADELGLGRVRVLSLEGRDEAASRWYSGERGPGAAVAEAASDPCRTCGFLVRMSGPLSTVFGVCANEVALDDGRVVSYDHGCGAHSQVSVGKASEPPKLPTLMFDSVAFDTFDLR</sequence>
<dbReference type="InterPro" id="IPR021391">
    <property type="entry name" value="DUF3027"/>
</dbReference>